<keyword evidence="16" id="KW-0865">Zymogen</keyword>
<evidence type="ECO:0000256" key="9">
    <source>
        <dbReference type="ARBA" id="ARBA00022723"/>
    </source>
</evidence>
<comment type="subunit">
    <text evidence="19">Homodimer. The monomeric form is inactive while the homodimer is active.</text>
</comment>
<evidence type="ECO:0000256" key="8">
    <source>
        <dbReference type="ARBA" id="ARBA00022670"/>
    </source>
</evidence>
<dbReference type="AlphaFoldDB" id="A0A494TIJ8"/>
<evidence type="ECO:0000256" key="15">
    <source>
        <dbReference type="ARBA" id="ARBA00023049"/>
    </source>
</evidence>
<evidence type="ECO:0000256" key="17">
    <source>
        <dbReference type="ARBA" id="ARBA00023180"/>
    </source>
</evidence>
<evidence type="ECO:0000256" key="10">
    <source>
        <dbReference type="ARBA" id="ARBA00022729"/>
    </source>
</evidence>
<dbReference type="SUPFAM" id="SSF53187">
    <property type="entry name" value="Zn-dependent exopeptidases"/>
    <property type="match status" value="1"/>
</dbReference>
<keyword evidence="17" id="KW-0325">Glycoprotein</keyword>
<dbReference type="InterPro" id="IPR007484">
    <property type="entry name" value="Peptidase_M28"/>
</dbReference>
<keyword evidence="7" id="KW-0121">Carboxypeptidase</keyword>
<dbReference type="Gene3D" id="3.50.30.30">
    <property type="match status" value="1"/>
</dbReference>
<keyword evidence="12" id="KW-0256">Endoplasmic reticulum</keyword>
<keyword evidence="11" id="KW-0378">Hydrolase</keyword>
<dbReference type="Pfam" id="PF04389">
    <property type="entry name" value="Peptidase_M28"/>
    <property type="match status" value="1"/>
</dbReference>
<keyword evidence="24" id="KW-1185">Reference proteome</keyword>
<evidence type="ECO:0000256" key="1">
    <source>
        <dbReference type="ARBA" id="ARBA00004240"/>
    </source>
</evidence>
<evidence type="ECO:0000256" key="12">
    <source>
        <dbReference type="ARBA" id="ARBA00022824"/>
    </source>
</evidence>
<dbReference type="EMBL" id="CP032829">
    <property type="protein sequence ID" value="AYJ85601.1"/>
    <property type="molecule type" value="Genomic_DNA"/>
</dbReference>
<name>A0A494TIJ8_SPHPE</name>
<comment type="subcellular location">
    <subcellularLocation>
        <location evidence="1">Endoplasmic reticulum</location>
    </subcellularLocation>
    <subcellularLocation>
        <location evidence="3">Golgi apparatus</location>
    </subcellularLocation>
    <subcellularLocation>
        <location evidence="2">Lysosome</location>
    </subcellularLocation>
    <subcellularLocation>
        <location evidence="4">Secreted</location>
    </subcellularLocation>
</comment>
<dbReference type="GO" id="GO:0005576">
    <property type="term" value="C:extracellular region"/>
    <property type="evidence" value="ECO:0007669"/>
    <property type="project" value="UniProtKB-SubCell"/>
</dbReference>
<keyword evidence="9" id="KW-0479">Metal-binding</keyword>
<sequence>MKHITLFVAMLPTLALIVPANAAPASVRTPTADLHIGKLRDAALNDTVAYDIVEGLTTEIGQRLAATDAEARARVWAVIKLKSLGFSNVHIEPFAMPVWVRGAETAEIVSPFPQKLVLAALGNSGATPAEGITAQIVAFDGLAALQAANPAKVRGKIVYVTHHMAATQDGSGYGFFGDVRRKSPAIAAQMGAAAIVIRSIGTDTSRAPHTGATNFGTNPAIPAAALSVVDAEQLDRILKRGKPVIMKLILTPQLSPNGQSGNVVAEVPGRDPAAGVVLIGGHLDSWDLGTGAIDDGAGVAISTAAAKYILDSGVKPRRTIRIVWFGAEEPGLFGGLAYRDKHKDEPHALASESDFGADRIWKFDTKLPIGAEAVRNRLTEALAPLGIEPGNTDARGDSDVGPLVALGVSGVDMNQDGTRYFDLHHTPEDTLDKIDPVQLRQNVSAWTAMLAITANAPENLIKTPGLN</sequence>
<evidence type="ECO:0000256" key="19">
    <source>
        <dbReference type="ARBA" id="ARBA00025833"/>
    </source>
</evidence>
<evidence type="ECO:0000256" key="3">
    <source>
        <dbReference type="ARBA" id="ARBA00004555"/>
    </source>
</evidence>
<evidence type="ECO:0000256" key="20">
    <source>
        <dbReference type="ARBA" id="ARBA00033328"/>
    </source>
</evidence>
<dbReference type="PANTHER" id="PTHR12053">
    <property type="entry name" value="PROTEASE FAMILY M28 PLASMA GLUTAMATE CARBOXYPEPTIDASE-RELATED"/>
    <property type="match status" value="1"/>
</dbReference>
<dbReference type="Proteomes" id="UP000276254">
    <property type="component" value="Chromosome"/>
</dbReference>
<evidence type="ECO:0000256" key="18">
    <source>
        <dbReference type="ARBA" id="ARBA00023228"/>
    </source>
</evidence>
<evidence type="ECO:0000256" key="5">
    <source>
        <dbReference type="ARBA" id="ARBA00014116"/>
    </source>
</evidence>
<dbReference type="GO" id="GO:0004180">
    <property type="term" value="F:carboxypeptidase activity"/>
    <property type="evidence" value="ECO:0007669"/>
    <property type="project" value="UniProtKB-KW"/>
</dbReference>
<organism evidence="23 24">
    <name type="scientific">Sphingomonas paeninsulae</name>
    <dbReference type="NCBI Taxonomy" id="2319844"/>
    <lineage>
        <taxon>Bacteria</taxon>
        <taxon>Pseudomonadati</taxon>
        <taxon>Pseudomonadota</taxon>
        <taxon>Alphaproteobacteria</taxon>
        <taxon>Sphingomonadales</taxon>
        <taxon>Sphingomonadaceae</taxon>
        <taxon>Sphingomonas</taxon>
    </lineage>
</organism>
<evidence type="ECO:0000256" key="13">
    <source>
        <dbReference type="ARBA" id="ARBA00022833"/>
    </source>
</evidence>
<dbReference type="Gene3D" id="3.40.630.10">
    <property type="entry name" value="Zn peptidases"/>
    <property type="match status" value="1"/>
</dbReference>
<evidence type="ECO:0000256" key="2">
    <source>
        <dbReference type="ARBA" id="ARBA00004371"/>
    </source>
</evidence>
<keyword evidence="15" id="KW-0482">Metalloprotease</keyword>
<evidence type="ECO:0000313" key="23">
    <source>
        <dbReference type="EMBL" id="AYJ85601.1"/>
    </source>
</evidence>
<gene>
    <name evidence="23" type="ORF">D3Y57_05955</name>
</gene>
<dbReference type="RefSeq" id="WP_121152226.1">
    <property type="nucleotide sequence ID" value="NZ_CP032829.1"/>
</dbReference>
<dbReference type="GO" id="GO:0070573">
    <property type="term" value="F:metallodipeptidase activity"/>
    <property type="evidence" value="ECO:0007669"/>
    <property type="project" value="InterPro"/>
</dbReference>
<protein>
    <recommendedName>
        <fullName evidence="5">Carboxypeptidase Q</fullName>
    </recommendedName>
    <alternativeName>
        <fullName evidence="20">Plasma glutamate carboxypeptidase</fullName>
    </alternativeName>
</protein>
<dbReference type="InterPro" id="IPR039866">
    <property type="entry name" value="CPQ"/>
</dbReference>
<keyword evidence="13" id="KW-0862">Zinc</keyword>
<dbReference type="GO" id="GO:0006508">
    <property type="term" value="P:proteolysis"/>
    <property type="evidence" value="ECO:0007669"/>
    <property type="project" value="UniProtKB-KW"/>
</dbReference>
<reference evidence="23 24" key="1">
    <citation type="submission" date="2018-09" db="EMBL/GenBank/DDBJ databases">
        <title>Sphingomonas peninsula sp. nov., isolated from fildes peninsula, Antarctic soil.</title>
        <authorList>
            <person name="Yingchao G."/>
        </authorList>
    </citation>
    <scope>NUCLEOTIDE SEQUENCE [LARGE SCALE GENOMIC DNA]</scope>
    <source>
        <strain evidence="23 24">YZ-8</strain>
    </source>
</reference>
<dbReference type="KEGG" id="spha:D3Y57_05955"/>
<proteinExistence type="predicted"/>
<feature type="chain" id="PRO_5019844655" description="Carboxypeptidase Q" evidence="21">
    <location>
        <begin position="23"/>
        <end position="467"/>
    </location>
</feature>
<keyword evidence="8" id="KW-0645">Protease</keyword>
<dbReference type="PANTHER" id="PTHR12053:SF3">
    <property type="entry name" value="CARBOXYPEPTIDASE Q"/>
    <property type="match status" value="1"/>
</dbReference>
<feature type="signal peptide" evidence="21">
    <location>
        <begin position="1"/>
        <end position="22"/>
    </location>
</feature>
<keyword evidence="14" id="KW-0333">Golgi apparatus</keyword>
<evidence type="ECO:0000256" key="6">
    <source>
        <dbReference type="ARBA" id="ARBA00022525"/>
    </source>
</evidence>
<evidence type="ECO:0000256" key="14">
    <source>
        <dbReference type="ARBA" id="ARBA00023034"/>
    </source>
</evidence>
<dbReference type="GO" id="GO:0005764">
    <property type="term" value="C:lysosome"/>
    <property type="evidence" value="ECO:0007669"/>
    <property type="project" value="UniProtKB-SubCell"/>
</dbReference>
<keyword evidence="6" id="KW-0964">Secreted</keyword>
<evidence type="ECO:0000256" key="11">
    <source>
        <dbReference type="ARBA" id="ARBA00022801"/>
    </source>
</evidence>
<evidence type="ECO:0000256" key="4">
    <source>
        <dbReference type="ARBA" id="ARBA00004613"/>
    </source>
</evidence>
<dbReference type="GO" id="GO:0046872">
    <property type="term" value="F:metal ion binding"/>
    <property type="evidence" value="ECO:0007669"/>
    <property type="project" value="UniProtKB-KW"/>
</dbReference>
<feature type="domain" description="Peptidase M28" evidence="22">
    <location>
        <begin position="262"/>
        <end position="446"/>
    </location>
</feature>
<evidence type="ECO:0000313" key="24">
    <source>
        <dbReference type="Proteomes" id="UP000276254"/>
    </source>
</evidence>
<dbReference type="OrthoDB" id="9769665at2"/>
<evidence type="ECO:0000256" key="7">
    <source>
        <dbReference type="ARBA" id="ARBA00022645"/>
    </source>
</evidence>
<accession>A0A494TIJ8</accession>
<keyword evidence="10 21" id="KW-0732">Signal</keyword>
<evidence type="ECO:0000259" key="22">
    <source>
        <dbReference type="Pfam" id="PF04389"/>
    </source>
</evidence>
<keyword evidence="18" id="KW-0458">Lysosome</keyword>
<evidence type="ECO:0000256" key="21">
    <source>
        <dbReference type="SAM" id="SignalP"/>
    </source>
</evidence>
<evidence type="ECO:0000256" key="16">
    <source>
        <dbReference type="ARBA" id="ARBA00023145"/>
    </source>
</evidence>